<organism evidence="3 4">
    <name type="scientific">Nematostella vectensis</name>
    <name type="common">Starlet sea anemone</name>
    <dbReference type="NCBI Taxonomy" id="45351"/>
    <lineage>
        <taxon>Eukaryota</taxon>
        <taxon>Metazoa</taxon>
        <taxon>Cnidaria</taxon>
        <taxon>Anthozoa</taxon>
        <taxon>Hexacorallia</taxon>
        <taxon>Actiniaria</taxon>
        <taxon>Edwardsiidae</taxon>
        <taxon>Nematostella</taxon>
    </lineage>
</organism>
<protein>
    <recommendedName>
        <fullName evidence="2">F-box domain-containing protein</fullName>
    </recommendedName>
</protein>
<feature type="region of interest" description="Disordered" evidence="1">
    <location>
        <begin position="188"/>
        <end position="210"/>
    </location>
</feature>
<name>A7SRI6_NEMVE</name>
<dbReference type="HOGENOM" id="CLU_108656_0_0_1"/>
<dbReference type="InterPro" id="IPR036047">
    <property type="entry name" value="F-box-like_dom_sf"/>
</dbReference>
<evidence type="ECO:0000259" key="2">
    <source>
        <dbReference type="PROSITE" id="PS50181"/>
    </source>
</evidence>
<keyword evidence="4" id="KW-1185">Reference proteome</keyword>
<dbReference type="eggNOG" id="KOG1777">
    <property type="taxonomic scope" value="Eukaryota"/>
</dbReference>
<dbReference type="Pfam" id="PF12937">
    <property type="entry name" value="F-box-like"/>
    <property type="match status" value="1"/>
</dbReference>
<dbReference type="STRING" id="45351.A7SRI6"/>
<evidence type="ECO:0000313" key="3">
    <source>
        <dbReference type="EMBL" id="EDO33681.1"/>
    </source>
</evidence>
<dbReference type="SUPFAM" id="SSF81383">
    <property type="entry name" value="F-box domain"/>
    <property type="match status" value="1"/>
</dbReference>
<dbReference type="OMA" id="CNSDELW"/>
<dbReference type="Gene3D" id="1.20.1280.50">
    <property type="match status" value="1"/>
</dbReference>
<feature type="compositionally biased region" description="Basic and acidic residues" evidence="1">
    <location>
        <begin position="188"/>
        <end position="198"/>
    </location>
</feature>
<dbReference type="SMART" id="SM00256">
    <property type="entry name" value="FBOX"/>
    <property type="match status" value="1"/>
</dbReference>
<sequence>MNLGRHIYLEKTAQAPSPSKDFHQLIVQDGEVLWRTWRISARKDQRYIPPSQRRVPWEDFDDDALTQMDIHRVFGDDTLRLVHSLVCGDWLVRLPSNTVVHIASYLDLIDVSRLGSVCKFLRKVCSSDELWEKIYRSHCDTITDEIRELAKDVGWKKVFFTNRLQLQVLMKRKKDKENALKKRASELKKQAEIEESHHSSAFLTKNNNDD</sequence>
<dbReference type="Proteomes" id="UP000001593">
    <property type="component" value="Unassembled WGS sequence"/>
</dbReference>
<dbReference type="InParanoid" id="A7SRI6"/>
<gene>
    <name evidence="3" type="ORF">NEMVEDRAFT_v1g173515</name>
</gene>
<reference evidence="3 4" key="1">
    <citation type="journal article" date="2007" name="Science">
        <title>Sea anemone genome reveals ancestral eumetazoan gene repertoire and genomic organization.</title>
        <authorList>
            <person name="Putnam N.H."/>
            <person name="Srivastava M."/>
            <person name="Hellsten U."/>
            <person name="Dirks B."/>
            <person name="Chapman J."/>
            <person name="Salamov A."/>
            <person name="Terry A."/>
            <person name="Shapiro H."/>
            <person name="Lindquist E."/>
            <person name="Kapitonov V.V."/>
            <person name="Jurka J."/>
            <person name="Genikhovich G."/>
            <person name="Grigoriev I.V."/>
            <person name="Lucas S.M."/>
            <person name="Steele R.E."/>
            <person name="Finnerty J.R."/>
            <person name="Technau U."/>
            <person name="Martindale M.Q."/>
            <person name="Rokhsar D.S."/>
        </authorList>
    </citation>
    <scope>NUCLEOTIDE SEQUENCE [LARGE SCALE GENOMIC DNA]</scope>
    <source>
        <strain evidence="4">CH2 X CH6</strain>
    </source>
</reference>
<proteinExistence type="predicted"/>
<dbReference type="KEGG" id="nve:5504899"/>
<feature type="domain" description="F-box" evidence="2">
    <location>
        <begin position="88"/>
        <end position="134"/>
    </location>
</feature>
<accession>A7SRI6</accession>
<dbReference type="EMBL" id="DS469763">
    <property type="protein sequence ID" value="EDO33681.1"/>
    <property type="molecule type" value="Genomic_DNA"/>
</dbReference>
<dbReference type="PROSITE" id="PS50181">
    <property type="entry name" value="FBOX"/>
    <property type="match status" value="1"/>
</dbReference>
<dbReference type="OrthoDB" id="3219396at2759"/>
<dbReference type="AlphaFoldDB" id="A7SRI6"/>
<dbReference type="InterPro" id="IPR001810">
    <property type="entry name" value="F-box_dom"/>
</dbReference>
<evidence type="ECO:0000313" key="4">
    <source>
        <dbReference type="Proteomes" id="UP000001593"/>
    </source>
</evidence>
<evidence type="ECO:0000256" key="1">
    <source>
        <dbReference type="SAM" id="MobiDB-lite"/>
    </source>
</evidence>
<dbReference type="PhylomeDB" id="A7SRI6"/>
<feature type="compositionally biased region" description="Polar residues" evidence="1">
    <location>
        <begin position="199"/>
        <end position="210"/>
    </location>
</feature>